<comment type="caution">
    <text evidence="2">The sequence shown here is derived from an EMBL/GenBank/DDBJ whole genome shotgun (WGS) entry which is preliminary data.</text>
</comment>
<name>A0AAN7YXL5_9MYCE</name>
<dbReference type="Proteomes" id="UP001344447">
    <property type="component" value="Unassembled WGS sequence"/>
</dbReference>
<organism evidence="2 3">
    <name type="scientific">Dictyostelium firmibasis</name>
    <dbReference type="NCBI Taxonomy" id="79012"/>
    <lineage>
        <taxon>Eukaryota</taxon>
        <taxon>Amoebozoa</taxon>
        <taxon>Evosea</taxon>
        <taxon>Eumycetozoa</taxon>
        <taxon>Dictyostelia</taxon>
        <taxon>Dictyosteliales</taxon>
        <taxon>Dictyosteliaceae</taxon>
        <taxon>Dictyostelium</taxon>
    </lineage>
</organism>
<evidence type="ECO:0000313" key="3">
    <source>
        <dbReference type="Proteomes" id="UP001344447"/>
    </source>
</evidence>
<evidence type="ECO:0000256" key="1">
    <source>
        <dbReference type="SAM" id="MobiDB-lite"/>
    </source>
</evidence>
<sequence length="146" mass="17261">MNNSCENFITPTTTKTTTTINNITESVEELKNNFEEVKQRFYSEEEEEEEEEEKDEKQKKEERDEILKIIEHESKCILRLRILLTECEKLKRRASSLKSQVDEESSFSLIQSELIKTIEKNTEIKRLMNNNPNNKTFVINTLALKD</sequence>
<keyword evidence="3" id="KW-1185">Reference proteome</keyword>
<protein>
    <submittedName>
        <fullName evidence="2">Uncharacterized protein</fullName>
    </submittedName>
</protein>
<gene>
    <name evidence="2" type="ORF">RB653_004762</name>
</gene>
<feature type="region of interest" description="Disordered" evidence="1">
    <location>
        <begin position="38"/>
        <end position="63"/>
    </location>
</feature>
<dbReference type="AlphaFoldDB" id="A0AAN7YXL5"/>
<feature type="compositionally biased region" description="Acidic residues" evidence="1">
    <location>
        <begin position="44"/>
        <end position="54"/>
    </location>
</feature>
<evidence type="ECO:0000313" key="2">
    <source>
        <dbReference type="EMBL" id="KAK5583171.1"/>
    </source>
</evidence>
<dbReference type="EMBL" id="JAVFKY010000001">
    <property type="protein sequence ID" value="KAK5583171.1"/>
    <property type="molecule type" value="Genomic_DNA"/>
</dbReference>
<reference evidence="2 3" key="1">
    <citation type="submission" date="2023-11" db="EMBL/GenBank/DDBJ databases">
        <title>Dfirmibasis_genome.</title>
        <authorList>
            <person name="Edelbroek B."/>
            <person name="Kjellin J."/>
            <person name="Jerlstrom-Hultqvist J."/>
            <person name="Soderbom F."/>
        </authorList>
    </citation>
    <scope>NUCLEOTIDE SEQUENCE [LARGE SCALE GENOMIC DNA]</scope>
    <source>
        <strain evidence="2 3">TNS-C-14</strain>
    </source>
</reference>
<accession>A0AAN7YXL5</accession>
<proteinExistence type="predicted"/>